<dbReference type="SUPFAM" id="SSF48264">
    <property type="entry name" value="Cytochrome P450"/>
    <property type="match status" value="1"/>
</dbReference>
<dbReference type="Proteomes" id="UP001280581">
    <property type="component" value="Unassembled WGS sequence"/>
</dbReference>
<evidence type="ECO:0000256" key="3">
    <source>
        <dbReference type="ARBA" id="ARBA00022723"/>
    </source>
</evidence>
<organism evidence="7 8">
    <name type="scientific">Pseudopithomyces chartarum</name>
    <dbReference type="NCBI Taxonomy" id="1892770"/>
    <lineage>
        <taxon>Eukaryota</taxon>
        <taxon>Fungi</taxon>
        <taxon>Dikarya</taxon>
        <taxon>Ascomycota</taxon>
        <taxon>Pezizomycotina</taxon>
        <taxon>Dothideomycetes</taxon>
        <taxon>Pleosporomycetidae</taxon>
        <taxon>Pleosporales</taxon>
        <taxon>Massarineae</taxon>
        <taxon>Didymosphaeriaceae</taxon>
        <taxon>Pseudopithomyces</taxon>
    </lineage>
</organism>
<dbReference type="InterPro" id="IPR001128">
    <property type="entry name" value="Cyt_P450"/>
</dbReference>
<keyword evidence="8" id="KW-1185">Reference proteome</keyword>
<accession>A0AAN6LUF0</accession>
<protein>
    <recommendedName>
        <fullName evidence="9">Cytochrome P450</fullName>
    </recommendedName>
</protein>
<comment type="caution">
    <text evidence="7">The sequence shown here is derived from an EMBL/GenBank/DDBJ whole genome shotgun (WGS) entry which is preliminary data.</text>
</comment>
<evidence type="ECO:0000256" key="6">
    <source>
        <dbReference type="ARBA" id="ARBA00023033"/>
    </source>
</evidence>
<dbReference type="InterPro" id="IPR036396">
    <property type="entry name" value="Cyt_P450_sf"/>
</dbReference>
<dbReference type="PANTHER" id="PTHR46206">
    <property type="entry name" value="CYTOCHROME P450"/>
    <property type="match status" value="1"/>
</dbReference>
<evidence type="ECO:0000256" key="2">
    <source>
        <dbReference type="ARBA" id="ARBA00010617"/>
    </source>
</evidence>
<keyword evidence="6" id="KW-0503">Monooxygenase</keyword>
<comment type="similarity">
    <text evidence="2">Belongs to the cytochrome P450 family.</text>
</comment>
<dbReference type="CDD" id="cd11041">
    <property type="entry name" value="CYP503A1-like"/>
    <property type="match status" value="1"/>
</dbReference>
<evidence type="ECO:0000313" key="8">
    <source>
        <dbReference type="Proteomes" id="UP001280581"/>
    </source>
</evidence>
<proteinExistence type="inferred from homology"/>
<dbReference type="AlphaFoldDB" id="A0AAN6LUF0"/>
<dbReference type="GO" id="GO:0016705">
    <property type="term" value="F:oxidoreductase activity, acting on paired donors, with incorporation or reduction of molecular oxygen"/>
    <property type="evidence" value="ECO:0007669"/>
    <property type="project" value="InterPro"/>
</dbReference>
<dbReference type="GO" id="GO:0004497">
    <property type="term" value="F:monooxygenase activity"/>
    <property type="evidence" value="ECO:0007669"/>
    <property type="project" value="UniProtKB-KW"/>
</dbReference>
<evidence type="ECO:0008006" key="9">
    <source>
        <dbReference type="Google" id="ProtNLM"/>
    </source>
</evidence>
<dbReference type="GO" id="GO:0005506">
    <property type="term" value="F:iron ion binding"/>
    <property type="evidence" value="ECO:0007669"/>
    <property type="project" value="InterPro"/>
</dbReference>
<dbReference type="Pfam" id="PF00067">
    <property type="entry name" value="p450"/>
    <property type="match status" value="1"/>
</dbReference>
<evidence type="ECO:0000256" key="5">
    <source>
        <dbReference type="ARBA" id="ARBA00023004"/>
    </source>
</evidence>
<name>A0AAN6LUF0_9PLEO</name>
<gene>
    <name evidence="7" type="ORF">GRF29_103g1176487</name>
</gene>
<keyword evidence="5" id="KW-0408">Iron</keyword>
<keyword evidence="3" id="KW-0479">Metal-binding</keyword>
<evidence type="ECO:0000256" key="4">
    <source>
        <dbReference type="ARBA" id="ARBA00023002"/>
    </source>
</evidence>
<dbReference type="GO" id="GO:0020037">
    <property type="term" value="F:heme binding"/>
    <property type="evidence" value="ECO:0007669"/>
    <property type="project" value="InterPro"/>
</dbReference>
<dbReference type="PANTHER" id="PTHR46206:SF6">
    <property type="entry name" value="CYTOCHROME P450 MONOOXYGENASE AN1598-RELATED"/>
    <property type="match status" value="1"/>
</dbReference>
<evidence type="ECO:0000313" key="7">
    <source>
        <dbReference type="EMBL" id="KAK3207496.1"/>
    </source>
</evidence>
<sequence>MFELHVPILPSVFRGHIPKLALYFKGSPFYVPTPLGERLMIPSKYVEELKSAPMEDVDFVGTFFELNQHMESILQPVREEIIDAFEDEVNVGSEWTEVPFADKLTWIVARASSRMFGGKELARNAEWLKATQDFAMDGFIGAQKIKQYPRIIRPFVAPFIAELRRIPKHHETVRKAVSSILSARGYEPTKPIGLRTTSKPSDFLQWMIDDAQPGEEKPEFIAEILLKISFAALHTSAASPMQLVYDLCEHPEYIAPLREEVENIMNEHPVLNKRALGKMRKLDSFMKESLRFNPLLLGE</sequence>
<reference evidence="7 8" key="1">
    <citation type="submission" date="2021-02" db="EMBL/GenBank/DDBJ databases">
        <title>Genome assembly of Pseudopithomyces chartarum.</title>
        <authorList>
            <person name="Jauregui R."/>
            <person name="Singh J."/>
            <person name="Voisey C."/>
        </authorList>
    </citation>
    <scope>NUCLEOTIDE SEQUENCE [LARGE SCALE GENOMIC DNA]</scope>
    <source>
        <strain evidence="7 8">AGR01</strain>
    </source>
</reference>
<keyword evidence="4" id="KW-0560">Oxidoreductase</keyword>
<dbReference type="EMBL" id="WVTA01000009">
    <property type="protein sequence ID" value="KAK3207496.1"/>
    <property type="molecule type" value="Genomic_DNA"/>
</dbReference>
<dbReference type="Gene3D" id="1.10.630.10">
    <property type="entry name" value="Cytochrome P450"/>
    <property type="match status" value="1"/>
</dbReference>
<comment type="cofactor">
    <cofactor evidence="1">
        <name>heme</name>
        <dbReference type="ChEBI" id="CHEBI:30413"/>
    </cofactor>
</comment>
<evidence type="ECO:0000256" key="1">
    <source>
        <dbReference type="ARBA" id="ARBA00001971"/>
    </source>
</evidence>